<dbReference type="OrthoDB" id="9793918at2"/>
<dbReference type="InterPro" id="IPR001789">
    <property type="entry name" value="Sig_transdc_resp-reg_receiver"/>
</dbReference>
<evidence type="ECO:0000259" key="2">
    <source>
        <dbReference type="PROSITE" id="PS50110"/>
    </source>
</evidence>
<evidence type="ECO:0000256" key="1">
    <source>
        <dbReference type="PROSITE-ProRule" id="PRU00169"/>
    </source>
</evidence>
<reference evidence="3 4" key="1">
    <citation type="submission" date="2018-03" db="EMBL/GenBank/DDBJ databases">
        <title>The ancient ancestry and fast evolution of plastids.</title>
        <authorList>
            <person name="Moore K.R."/>
            <person name="Magnabosco C."/>
            <person name="Momper L."/>
            <person name="Gold D.A."/>
            <person name="Bosak T."/>
            <person name="Fournier G.P."/>
        </authorList>
    </citation>
    <scope>NUCLEOTIDE SEQUENCE [LARGE SCALE GENOMIC DNA]</scope>
    <source>
        <strain evidence="3 4">CCALA 037</strain>
    </source>
</reference>
<dbReference type="PANTHER" id="PTHR44520:SF2">
    <property type="entry name" value="RESPONSE REGULATOR RCP1"/>
    <property type="match status" value="1"/>
</dbReference>
<gene>
    <name evidence="3" type="ORF">C7B77_13250</name>
</gene>
<dbReference type="SUPFAM" id="SSF52172">
    <property type="entry name" value="CheY-like"/>
    <property type="match status" value="1"/>
</dbReference>
<accession>A0A2T1GEM5</accession>
<dbReference type="Pfam" id="PF00072">
    <property type="entry name" value="Response_reg"/>
    <property type="match status" value="1"/>
</dbReference>
<dbReference type="GO" id="GO:0000160">
    <property type="term" value="P:phosphorelay signal transduction system"/>
    <property type="evidence" value="ECO:0007669"/>
    <property type="project" value="InterPro"/>
</dbReference>
<sequence length="143" mass="16161">MNNSILNILLVEDDEVDVMNVQRAFEVGKITSPLYVAGNGIEALEMLRGKPGQPSVVPPDRRLILLDLNMPKMNGLRFLQELRADEMLKHIPVVVFAASNEESDKIETYGLNVAGYIHKPTKFTDFVELLVAINDYWKLCEMN</sequence>
<dbReference type="PROSITE" id="PS50110">
    <property type="entry name" value="RESPONSE_REGULATORY"/>
    <property type="match status" value="1"/>
</dbReference>
<organism evidence="3 4">
    <name type="scientific">Chamaesiphon polymorphus CCALA 037</name>
    <dbReference type="NCBI Taxonomy" id="2107692"/>
    <lineage>
        <taxon>Bacteria</taxon>
        <taxon>Bacillati</taxon>
        <taxon>Cyanobacteriota</taxon>
        <taxon>Cyanophyceae</taxon>
        <taxon>Gomontiellales</taxon>
        <taxon>Chamaesiphonaceae</taxon>
        <taxon>Chamaesiphon</taxon>
    </lineage>
</organism>
<feature type="modified residue" description="4-aspartylphosphate" evidence="1">
    <location>
        <position position="67"/>
    </location>
</feature>
<evidence type="ECO:0000313" key="4">
    <source>
        <dbReference type="Proteomes" id="UP000238937"/>
    </source>
</evidence>
<dbReference type="SMART" id="SM00448">
    <property type="entry name" value="REC"/>
    <property type="match status" value="1"/>
</dbReference>
<proteinExistence type="predicted"/>
<dbReference type="Gene3D" id="3.40.50.2300">
    <property type="match status" value="1"/>
</dbReference>
<dbReference type="EMBL" id="PVWO01000151">
    <property type="protein sequence ID" value="PSB56003.1"/>
    <property type="molecule type" value="Genomic_DNA"/>
</dbReference>
<dbReference type="PANTHER" id="PTHR44520">
    <property type="entry name" value="RESPONSE REGULATOR RCP1-RELATED"/>
    <property type="match status" value="1"/>
</dbReference>
<dbReference type="AlphaFoldDB" id="A0A2T1GEM5"/>
<keyword evidence="1" id="KW-0597">Phosphoprotein</keyword>
<dbReference type="InterPro" id="IPR011006">
    <property type="entry name" value="CheY-like_superfamily"/>
</dbReference>
<keyword evidence="4" id="KW-1185">Reference proteome</keyword>
<dbReference type="Proteomes" id="UP000238937">
    <property type="component" value="Unassembled WGS sequence"/>
</dbReference>
<dbReference type="CDD" id="cd17557">
    <property type="entry name" value="REC_Rcp-like"/>
    <property type="match status" value="1"/>
</dbReference>
<name>A0A2T1GEM5_9CYAN</name>
<evidence type="ECO:0000313" key="3">
    <source>
        <dbReference type="EMBL" id="PSB56003.1"/>
    </source>
</evidence>
<comment type="caution">
    <text evidence="3">The sequence shown here is derived from an EMBL/GenBank/DDBJ whole genome shotgun (WGS) entry which is preliminary data.</text>
</comment>
<dbReference type="InterPro" id="IPR052893">
    <property type="entry name" value="TCS_response_regulator"/>
</dbReference>
<protein>
    <submittedName>
        <fullName evidence="3">Two-component system response regulator</fullName>
    </submittedName>
</protein>
<feature type="domain" description="Response regulatory" evidence="2">
    <location>
        <begin position="7"/>
        <end position="134"/>
    </location>
</feature>